<feature type="non-terminal residue" evidence="3">
    <location>
        <position position="318"/>
    </location>
</feature>
<dbReference type="PROSITE" id="PS50190">
    <property type="entry name" value="SEC7"/>
    <property type="match status" value="1"/>
</dbReference>
<dbReference type="InterPro" id="IPR035999">
    <property type="entry name" value="Sec7_dom_sf"/>
</dbReference>
<dbReference type="InterPro" id="IPR023394">
    <property type="entry name" value="Sec7_C_sf"/>
</dbReference>
<organism evidence="3 4">
    <name type="scientific">Symbiodinium natans</name>
    <dbReference type="NCBI Taxonomy" id="878477"/>
    <lineage>
        <taxon>Eukaryota</taxon>
        <taxon>Sar</taxon>
        <taxon>Alveolata</taxon>
        <taxon>Dinophyceae</taxon>
        <taxon>Suessiales</taxon>
        <taxon>Symbiodiniaceae</taxon>
        <taxon>Symbiodinium</taxon>
    </lineage>
</organism>
<sequence>MASPKHEWQNPLKSQEALSRISSTKARKARSRERVAERKRERESQRCCAALPQVMMLQTSLHKPSIKDKDRMTKAQFISNNRGIDGGKDLPQEYLEALYDIVLKSPFSLQEDEDARVRAESQAARSAAQKGELFLREAWKLVAKAEETMASEGEARVSLRGADVRQLARTLFEATCWPMLASLSVVLETQEEPECIELCITGFQQCIRTAARMHMDVERDAIVSSLAKFTYLTTLKEMRQKNIECIRVLMAIGISEGNNLGSSWQYVLHCISQLERLQLLRTRALQDFQFFASRDKGGAATPGDGRINGTARHRSYGT</sequence>
<dbReference type="PANTHER" id="PTHR10663">
    <property type="entry name" value="GUANYL-NUCLEOTIDE EXCHANGE FACTOR"/>
    <property type="match status" value="1"/>
</dbReference>
<feature type="domain" description="SEC7" evidence="2">
    <location>
        <begin position="54"/>
        <end position="105"/>
    </location>
</feature>
<dbReference type="Pfam" id="PF01369">
    <property type="entry name" value="Sec7"/>
    <property type="match status" value="1"/>
</dbReference>
<dbReference type="GO" id="GO:0005085">
    <property type="term" value="F:guanyl-nucleotide exchange factor activity"/>
    <property type="evidence" value="ECO:0007669"/>
    <property type="project" value="InterPro"/>
</dbReference>
<gene>
    <name evidence="3" type="primary">ARFGEF1</name>
    <name evidence="3" type="ORF">SNAT2548_LOCUS256</name>
</gene>
<dbReference type="OrthoDB" id="18431at2759"/>
<protein>
    <submittedName>
        <fullName evidence="3">ARFGEF1 protein</fullName>
    </submittedName>
</protein>
<reference evidence="3" key="1">
    <citation type="submission" date="2021-02" db="EMBL/GenBank/DDBJ databases">
        <authorList>
            <person name="Dougan E. K."/>
            <person name="Rhodes N."/>
            <person name="Thang M."/>
            <person name="Chan C."/>
        </authorList>
    </citation>
    <scope>NUCLEOTIDE SEQUENCE</scope>
</reference>
<feature type="region of interest" description="Disordered" evidence="1">
    <location>
        <begin position="1"/>
        <end position="44"/>
    </location>
</feature>
<dbReference type="PANTHER" id="PTHR10663:SF375">
    <property type="entry name" value="LD29171P"/>
    <property type="match status" value="1"/>
</dbReference>
<name>A0A812GEX1_9DINO</name>
<dbReference type="InterPro" id="IPR000904">
    <property type="entry name" value="Sec7_dom"/>
</dbReference>
<accession>A0A812GEX1</accession>
<evidence type="ECO:0000313" key="4">
    <source>
        <dbReference type="Proteomes" id="UP000604046"/>
    </source>
</evidence>
<feature type="region of interest" description="Disordered" evidence="1">
    <location>
        <begin position="299"/>
        <end position="318"/>
    </location>
</feature>
<comment type="caution">
    <text evidence="3">The sequence shown here is derived from an EMBL/GenBank/DDBJ whole genome shotgun (WGS) entry which is preliminary data.</text>
</comment>
<dbReference type="EMBL" id="CAJNDS010000006">
    <property type="protein sequence ID" value="CAE6915137.1"/>
    <property type="molecule type" value="Genomic_DNA"/>
</dbReference>
<feature type="compositionally biased region" description="Basic and acidic residues" evidence="1">
    <location>
        <begin position="32"/>
        <end position="44"/>
    </location>
</feature>
<dbReference type="GO" id="GO:0032012">
    <property type="term" value="P:regulation of ARF protein signal transduction"/>
    <property type="evidence" value="ECO:0007669"/>
    <property type="project" value="InterPro"/>
</dbReference>
<proteinExistence type="predicted"/>
<dbReference type="AlphaFoldDB" id="A0A812GEX1"/>
<evidence type="ECO:0000259" key="2">
    <source>
        <dbReference type="PROSITE" id="PS50190"/>
    </source>
</evidence>
<feature type="compositionally biased region" description="Polar residues" evidence="1">
    <location>
        <begin position="11"/>
        <end position="24"/>
    </location>
</feature>
<evidence type="ECO:0000313" key="3">
    <source>
        <dbReference type="EMBL" id="CAE6915137.1"/>
    </source>
</evidence>
<keyword evidence="4" id="KW-1185">Reference proteome</keyword>
<dbReference type="SUPFAM" id="SSF48425">
    <property type="entry name" value="Sec7 domain"/>
    <property type="match status" value="1"/>
</dbReference>
<dbReference type="Proteomes" id="UP000604046">
    <property type="component" value="Unassembled WGS sequence"/>
</dbReference>
<dbReference type="Gene3D" id="1.10.1000.11">
    <property type="entry name" value="Arf Nucleotide-binding Site Opener,domain 2"/>
    <property type="match status" value="1"/>
</dbReference>
<evidence type="ECO:0000256" key="1">
    <source>
        <dbReference type="SAM" id="MobiDB-lite"/>
    </source>
</evidence>